<accession>A0A0L7R6T0</accession>
<dbReference type="EMBL" id="KQ414646">
    <property type="protein sequence ID" value="KOC66553.1"/>
    <property type="molecule type" value="Genomic_DNA"/>
</dbReference>
<proteinExistence type="predicted"/>
<feature type="compositionally biased region" description="Basic residues" evidence="1">
    <location>
        <begin position="37"/>
        <end position="58"/>
    </location>
</feature>
<protein>
    <submittedName>
        <fullName evidence="2">Uncharacterized protein</fullName>
    </submittedName>
</protein>
<evidence type="ECO:0000313" key="2">
    <source>
        <dbReference type="EMBL" id="KOC66553.1"/>
    </source>
</evidence>
<keyword evidence="3" id="KW-1185">Reference proteome</keyword>
<organism evidence="2 3">
    <name type="scientific">Habropoda laboriosa</name>
    <dbReference type="NCBI Taxonomy" id="597456"/>
    <lineage>
        <taxon>Eukaryota</taxon>
        <taxon>Metazoa</taxon>
        <taxon>Ecdysozoa</taxon>
        <taxon>Arthropoda</taxon>
        <taxon>Hexapoda</taxon>
        <taxon>Insecta</taxon>
        <taxon>Pterygota</taxon>
        <taxon>Neoptera</taxon>
        <taxon>Endopterygota</taxon>
        <taxon>Hymenoptera</taxon>
        <taxon>Apocrita</taxon>
        <taxon>Aculeata</taxon>
        <taxon>Apoidea</taxon>
        <taxon>Anthophila</taxon>
        <taxon>Apidae</taxon>
        <taxon>Habropoda</taxon>
    </lineage>
</organism>
<dbReference type="AlphaFoldDB" id="A0A0L7R6T0"/>
<name>A0A0L7R6T0_9HYME</name>
<feature type="region of interest" description="Disordered" evidence="1">
    <location>
        <begin position="1"/>
        <end position="58"/>
    </location>
</feature>
<evidence type="ECO:0000256" key="1">
    <source>
        <dbReference type="SAM" id="MobiDB-lite"/>
    </source>
</evidence>
<feature type="compositionally biased region" description="Basic and acidic residues" evidence="1">
    <location>
        <begin position="27"/>
        <end position="36"/>
    </location>
</feature>
<evidence type="ECO:0000313" key="3">
    <source>
        <dbReference type="Proteomes" id="UP000053825"/>
    </source>
</evidence>
<gene>
    <name evidence="2" type="ORF">WH47_08946</name>
</gene>
<reference evidence="2 3" key="1">
    <citation type="submission" date="2015-07" db="EMBL/GenBank/DDBJ databases">
        <title>The genome of Habropoda laboriosa.</title>
        <authorList>
            <person name="Pan H."/>
            <person name="Kapheim K."/>
        </authorList>
    </citation>
    <scope>NUCLEOTIDE SEQUENCE [LARGE SCALE GENOMIC DNA]</scope>
    <source>
        <strain evidence="2">0110345459</strain>
    </source>
</reference>
<sequence>MAHTGTHGSRKGTGPGDVVESGVCAEARAEDQEKTRKERKRWRRRRRRRRRKKQRATK</sequence>
<dbReference type="Proteomes" id="UP000053825">
    <property type="component" value="Unassembled WGS sequence"/>
</dbReference>